<name>A0ABP0SW97_9DINO</name>
<proteinExistence type="predicted"/>
<evidence type="ECO:0000313" key="5">
    <source>
        <dbReference type="Proteomes" id="UP001642484"/>
    </source>
</evidence>
<feature type="coiled-coil region" evidence="1">
    <location>
        <begin position="871"/>
        <end position="898"/>
    </location>
</feature>
<dbReference type="EMBL" id="CAXAMN010028472">
    <property type="protein sequence ID" value="CAK9116648.1"/>
    <property type="molecule type" value="Genomic_DNA"/>
</dbReference>
<dbReference type="InterPro" id="IPR012337">
    <property type="entry name" value="RNaseH-like_sf"/>
</dbReference>
<dbReference type="Proteomes" id="UP001642484">
    <property type="component" value="Unassembled WGS sequence"/>
</dbReference>
<feature type="region of interest" description="Disordered" evidence="2">
    <location>
        <begin position="839"/>
        <end position="860"/>
    </location>
</feature>
<feature type="compositionally biased region" description="Basic and acidic residues" evidence="2">
    <location>
        <begin position="1564"/>
        <end position="1575"/>
    </location>
</feature>
<keyword evidence="1" id="KW-0175">Coiled coil</keyword>
<dbReference type="InterPro" id="IPR001584">
    <property type="entry name" value="Integrase_cat-core"/>
</dbReference>
<gene>
    <name evidence="4" type="ORF">CCMP2556_LOCUS54167</name>
</gene>
<evidence type="ECO:0000256" key="1">
    <source>
        <dbReference type="SAM" id="Coils"/>
    </source>
</evidence>
<evidence type="ECO:0000256" key="2">
    <source>
        <dbReference type="SAM" id="MobiDB-lite"/>
    </source>
</evidence>
<dbReference type="InterPro" id="IPR036397">
    <property type="entry name" value="RNaseH_sf"/>
</dbReference>
<organism evidence="4 5">
    <name type="scientific">Durusdinium trenchii</name>
    <dbReference type="NCBI Taxonomy" id="1381693"/>
    <lineage>
        <taxon>Eukaryota</taxon>
        <taxon>Sar</taxon>
        <taxon>Alveolata</taxon>
        <taxon>Dinophyceae</taxon>
        <taxon>Suessiales</taxon>
        <taxon>Symbiodiniaceae</taxon>
        <taxon>Durusdinium</taxon>
    </lineage>
</organism>
<feature type="domain" description="Integrase catalytic" evidence="3">
    <location>
        <begin position="1271"/>
        <end position="1357"/>
    </location>
</feature>
<reference evidence="4 5" key="1">
    <citation type="submission" date="2024-02" db="EMBL/GenBank/DDBJ databases">
        <authorList>
            <person name="Chen Y."/>
            <person name="Shah S."/>
            <person name="Dougan E. K."/>
            <person name="Thang M."/>
            <person name="Chan C."/>
        </authorList>
    </citation>
    <scope>NUCLEOTIDE SEQUENCE [LARGE SCALE GENOMIC DNA]</scope>
</reference>
<dbReference type="SUPFAM" id="SSF53098">
    <property type="entry name" value="Ribonuclease H-like"/>
    <property type="match status" value="1"/>
</dbReference>
<sequence>MNFPAAFLKRPDSHKLRYAIRHSRKSIALRAACVLSATVAPELAILVGLWLLRAASAAAVRCASEILLHLRTHSFRTSCWVACYLLLAEITAEEAGFYFTNGYLIVDFAKGTMSDEKDGNGGAWSRVPTWDGSPQSWRAFKREMAWWCSALDLASTTKYNLAARWLLRQSGVVRQRGEEFTPQELQHQPEITAEDPVSKEQVVITPANPLAGIEKLMSALEEINGKTTLDKRGELRNQFYLELRRRPGERIAEFSTRFRTMVSDLRTEGVNLPSGEKPFYGPPKQAMVSEVEIEGDPEDDDELVADGGDQPATSLDEVLQMEAEGLAQELEEAAECGLDSDTLQQVEESVEGAAEALLTMREAKVKLQEVKKDRGYGRATPADQKGKMNPKKQSSKHPCFDCGLPGHWAGDPECSKPGQGLGRKNKPVKQVKVTEAMNVEVGPPAADPGNEVLMAGTEGHEVLVTGTFPMSNEFLAAFEQSHLHPQEVNVAGKLAADKMLVGALDSACNRTCTGTEWLNTYLRCLRTAPQHVRDLVKSHKEYETFKFGNGGTQVSVARWRLPMQLDGSVVCFWTSLVPVPSLGLLLGRDFLEAIGADMHFAHRTLRCETITGKPIPLKQLAAGRFLLPLAPGAWPGVEPRRWKKLGVDGVLELQLNPVQWLSKKLSLCTASMKSRPHDHLLTESSVQFGHLVCAVTDGTIPKRVLKKCLEDNLFTMVNLSECRHLRNRLGLRTSFIEDPMLLGMMAAQTQKGITSKLRAAVQKEAKELASKAEADGRREEEARTLIGPRGGLPSLRADLVKLAALLHVELGEKDSVATIKEKVKPMIAVLKAKPSVAPRLQPKTEEAASASSSVTPTRLFKDKPSDMAVQQQEMRMMMEQMHQEMVRLRAQVENSGMEVDTEPSLVPDSPDSGSPVNFTEEEIRELNGQAYDDLYGSSRDLSDANEFRIHQDVKKGQAQMIAQAWLQHEQDRKKVSQAPKRMREMMICAHEQEMLDFMTEEIFVQPFDLSLPYDKVSDGFEALQNEHVPRNVLLTKNGKPPDKNAPLVSEIYTTAQNVMKEAERRGHKGNATLDQRRADGMVLMEFAIEVAKHQMAGGELHKKPTQMVSSSPRVIALLHGLRCKRDHSHAPVLGGSKITAHAGIYPKPLARALVSGIMEQFDLDFQPNETMAAQVGDEEDGAGDGLLALGEEVISEDEELDGPVDPSLKITPSLKNAIKRLHENTGHRSNKRLARALAVAGAPVEAIAAAKSHKCSLCQERAQPKTRRPAALPTPKDVSDQVHVDLIEMEDCAERRFYIAHATDFATRFQVAEVLPNKSSKAVINFLSSRWVAMFGAPRVLVADQGREFVSWEMEEWASSQVPTPGTICYFYRPLRFNNKTSPSRKRLTLKRWHGPALLVATEGHSSAFLSYKGQLTKAAMEHVRVASGLEQIAAGSWRDAIEEVVEAAQHDLTLRGLPEALPPVPEDPQEGDVPVPMTPALRPPMAPIAPEPGADLPPVQPRELVQVAQQAPPLPSVVGDSVLPSRRMSDVSGPVPGSPVPELIRRAGTGSILARQIAQAREASEELGGVKRPAEVGTEELADEARSRPSAPSAAHESMTVACEKSEACEKAGEDLMKQFNDPTEHPLRVIAALAEKDKLQPLDAAVQDHGSWGGRWHLPSRSEWQLHHKLGWSWPNGSTETEVMLASAAHKELMHGQVWEDNQAVEVLSIPESEAIRSRLRMNKEVGKILTPRFVFTDKHSGLRTAERPLPLKARARVVVPGFRDVLSFAIRKDAPTGSRLSQHMLFILTASNNKAVKGWERSSLDYACWLLWSNDKTTLDGVIISHVDDLLLGGGPRAQALLQDLGKLLGFGSVEYDDFTYCGKRIRQHEEDGSISISISMVEYHSNLKPVAIPMPDEVLDSIPLVQITDAKDLYDKGNSDTATYGAQKSLGFTIGWVRATLARAATSLKWTSTDNMFVDCGTKDMDESYLHRILAAGRWCYTYNQEYVKQGKSGKKQLPLSATANALDGEPLDVSLPIAAFLQQLSESPGWHHKDGVVTHVAHNARSFRNPSGRYSINQFPLRTTYARYDLDSGISCWRVLEDRVKMSDLSNKQALLGQPARILVTVFSASHEQRKEKSL</sequence>
<dbReference type="PROSITE" id="PS50994">
    <property type="entry name" value="INTEGRASE"/>
    <property type="match status" value="1"/>
</dbReference>
<evidence type="ECO:0000313" key="4">
    <source>
        <dbReference type="EMBL" id="CAK9116648.1"/>
    </source>
</evidence>
<feature type="region of interest" description="Disordered" evidence="2">
    <location>
        <begin position="375"/>
        <end position="396"/>
    </location>
</feature>
<feature type="region of interest" description="Disordered" evidence="2">
    <location>
        <begin position="1564"/>
        <end position="1600"/>
    </location>
</feature>
<accession>A0ABP0SW97</accession>
<protein>
    <recommendedName>
        <fullName evidence="3">Integrase catalytic domain-containing protein</fullName>
    </recommendedName>
</protein>
<comment type="caution">
    <text evidence="4">The sequence shown here is derived from an EMBL/GenBank/DDBJ whole genome shotgun (WGS) entry which is preliminary data.</text>
</comment>
<dbReference type="Gene3D" id="3.30.420.10">
    <property type="entry name" value="Ribonuclease H-like superfamily/Ribonuclease H"/>
    <property type="match status" value="1"/>
</dbReference>
<keyword evidence="5" id="KW-1185">Reference proteome</keyword>
<evidence type="ECO:0000259" key="3">
    <source>
        <dbReference type="PROSITE" id="PS50994"/>
    </source>
</evidence>